<comment type="caution">
    <text evidence="1">The sequence shown here is derived from an EMBL/GenBank/DDBJ whole genome shotgun (WGS) entry which is preliminary data.</text>
</comment>
<sequence>MVVVPLSVVVTVINRDICPINAEELIERHLLGKLVNQVDKDIFCDKSEISDELRECPPGRWAL</sequence>
<accession>A0A8J7YKE1</accession>
<organism evidence="1 2">
    <name type="scientific">Haloarcula salinisoli</name>
    <dbReference type="NCBI Taxonomy" id="2487746"/>
    <lineage>
        <taxon>Archaea</taxon>
        <taxon>Methanobacteriati</taxon>
        <taxon>Methanobacteriota</taxon>
        <taxon>Stenosarchaea group</taxon>
        <taxon>Halobacteria</taxon>
        <taxon>Halobacteriales</taxon>
        <taxon>Haloarculaceae</taxon>
        <taxon>Haloarcula</taxon>
    </lineage>
</organism>
<keyword evidence="2" id="KW-1185">Reference proteome</keyword>
<evidence type="ECO:0000313" key="1">
    <source>
        <dbReference type="EMBL" id="MBX0304764.1"/>
    </source>
</evidence>
<gene>
    <name evidence="1" type="ORF">EGD98_13895</name>
</gene>
<dbReference type="Proteomes" id="UP000783863">
    <property type="component" value="Unassembled WGS sequence"/>
</dbReference>
<proteinExistence type="predicted"/>
<name>A0A8J7YKE1_9EURY</name>
<reference evidence="1" key="1">
    <citation type="submission" date="2021-06" db="EMBL/GenBank/DDBJ databases">
        <title>Halomicroarcula sp. F24A a new haloarchaeum isolated from saline soil.</title>
        <authorList>
            <person name="Duran-Viseras A."/>
            <person name="Sanchez-Porro C."/>
            <person name="Ventosa A."/>
        </authorList>
    </citation>
    <scope>NUCLEOTIDE SEQUENCE</scope>
    <source>
        <strain evidence="1">F24A</strain>
    </source>
</reference>
<dbReference type="EMBL" id="RKLQ01000002">
    <property type="protein sequence ID" value="MBX0304764.1"/>
    <property type="molecule type" value="Genomic_DNA"/>
</dbReference>
<evidence type="ECO:0000313" key="2">
    <source>
        <dbReference type="Proteomes" id="UP000783863"/>
    </source>
</evidence>
<dbReference type="AlphaFoldDB" id="A0A8J7YKE1"/>
<protein>
    <submittedName>
        <fullName evidence="1">Uncharacterized protein</fullName>
    </submittedName>
</protein>
<dbReference type="RefSeq" id="WP_220588964.1">
    <property type="nucleotide sequence ID" value="NZ_RKLQ01000002.1"/>
</dbReference>